<sequence>PTLNSKMVSEPPPRSAGPPAIKFLIGSSTTHIGTRSPIVVGARGCVKKSHVGCEMA</sequence>
<name>A0A392QM74_9FABA</name>
<proteinExistence type="predicted"/>
<evidence type="ECO:0000313" key="1">
    <source>
        <dbReference type="EMBL" id="MCI24974.1"/>
    </source>
</evidence>
<keyword evidence="2" id="KW-1185">Reference proteome</keyword>
<dbReference type="AlphaFoldDB" id="A0A392QM74"/>
<feature type="non-terminal residue" evidence="1">
    <location>
        <position position="1"/>
    </location>
</feature>
<protein>
    <submittedName>
        <fullName evidence="1">Uncharacterized protein</fullName>
    </submittedName>
</protein>
<dbReference type="Proteomes" id="UP000265520">
    <property type="component" value="Unassembled WGS sequence"/>
</dbReference>
<reference evidence="1 2" key="1">
    <citation type="journal article" date="2018" name="Front. Plant Sci.">
        <title>Red Clover (Trifolium pratense) and Zigzag Clover (T. medium) - A Picture of Genomic Similarities and Differences.</title>
        <authorList>
            <person name="Dluhosova J."/>
            <person name="Istvanek J."/>
            <person name="Nedelnik J."/>
            <person name="Repkova J."/>
        </authorList>
    </citation>
    <scope>NUCLEOTIDE SEQUENCE [LARGE SCALE GENOMIC DNA]</scope>
    <source>
        <strain evidence="2">cv. 10/8</strain>
        <tissue evidence="1">Leaf</tissue>
    </source>
</reference>
<dbReference type="EMBL" id="LXQA010144598">
    <property type="protein sequence ID" value="MCI24974.1"/>
    <property type="molecule type" value="Genomic_DNA"/>
</dbReference>
<evidence type="ECO:0000313" key="2">
    <source>
        <dbReference type="Proteomes" id="UP000265520"/>
    </source>
</evidence>
<organism evidence="1 2">
    <name type="scientific">Trifolium medium</name>
    <dbReference type="NCBI Taxonomy" id="97028"/>
    <lineage>
        <taxon>Eukaryota</taxon>
        <taxon>Viridiplantae</taxon>
        <taxon>Streptophyta</taxon>
        <taxon>Embryophyta</taxon>
        <taxon>Tracheophyta</taxon>
        <taxon>Spermatophyta</taxon>
        <taxon>Magnoliopsida</taxon>
        <taxon>eudicotyledons</taxon>
        <taxon>Gunneridae</taxon>
        <taxon>Pentapetalae</taxon>
        <taxon>rosids</taxon>
        <taxon>fabids</taxon>
        <taxon>Fabales</taxon>
        <taxon>Fabaceae</taxon>
        <taxon>Papilionoideae</taxon>
        <taxon>50 kb inversion clade</taxon>
        <taxon>NPAAA clade</taxon>
        <taxon>Hologalegina</taxon>
        <taxon>IRL clade</taxon>
        <taxon>Trifolieae</taxon>
        <taxon>Trifolium</taxon>
    </lineage>
</organism>
<comment type="caution">
    <text evidence="1">The sequence shown here is derived from an EMBL/GenBank/DDBJ whole genome shotgun (WGS) entry which is preliminary data.</text>
</comment>
<accession>A0A392QM74</accession>